<proteinExistence type="inferred from homology"/>
<reference evidence="5 6" key="1">
    <citation type="submission" date="2023-07" db="EMBL/GenBank/DDBJ databases">
        <title>Genomic Encyclopedia of Type Strains, Phase IV (KMG-IV): sequencing the most valuable type-strain genomes for metagenomic binning, comparative biology and taxonomic classification.</title>
        <authorList>
            <person name="Goeker M."/>
        </authorList>
    </citation>
    <scope>NUCLEOTIDE SEQUENCE [LARGE SCALE GENOMIC DNA]</scope>
    <source>
        <strain evidence="5 6">DSM 16980</strain>
    </source>
</reference>
<feature type="signal peptide" evidence="4">
    <location>
        <begin position="1"/>
        <end position="23"/>
    </location>
</feature>
<feature type="chain" id="PRO_5045488031" evidence="4">
    <location>
        <begin position="24"/>
        <end position="272"/>
    </location>
</feature>
<dbReference type="PROSITE" id="PS51257">
    <property type="entry name" value="PROKAR_LIPOPROTEIN"/>
    <property type="match status" value="1"/>
</dbReference>
<evidence type="ECO:0000256" key="2">
    <source>
        <dbReference type="ARBA" id="ARBA00022723"/>
    </source>
</evidence>
<comment type="similarity">
    <text evidence="1">Belongs to the bacterial solute-binding protein ModA family.</text>
</comment>
<accession>A0ABT9Y5L7</accession>
<dbReference type="PIRSF" id="PIRSF004846">
    <property type="entry name" value="ModA"/>
    <property type="match status" value="1"/>
</dbReference>
<dbReference type="Pfam" id="PF13531">
    <property type="entry name" value="SBP_bac_11"/>
    <property type="match status" value="1"/>
</dbReference>
<dbReference type="NCBIfam" id="TIGR01256">
    <property type="entry name" value="modA"/>
    <property type="match status" value="1"/>
</dbReference>
<evidence type="ECO:0000256" key="1">
    <source>
        <dbReference type="ARBA" id="ARBA00009175"/>
    </source>
</evidence>
<keyword evidence="3 4" id="KW-0732">Signal</keyword>
<dbReference type="EMBL" id="JAUSUE010000003">
    <property type="protein sequence ID" value="MDQ0202933.1"/>
    <property type="molecule type" value="Genomic_DNA"/>
</dbReference>
<organism evidence="5 6">
    <name type="scientific">Pectinatus haikarae</name>
    <dbReference type="NCBI Taxonomy" id="349096"/>
    <lineage>
        <taxon>Bacteria</taxon>
        <taxon>Bacillati</taxon>
        <taxon>Bacillota</taxon>
        <taxon>Negativicutes</taxon>
        <taxon>Selenomonadales</taxon>
        <taxon>Selenomonadaceae</taxon>
        <taxon>Pectinatus</taxon>
    </lineage>
</organism>
<dbReference type="InterPro" id="IPR005950">
    <property type="entry name" value="ModA"/>
</dbReference>
<dbReference type="RefSeq" id="WP_196605731.1">
    <property type="nucleotide sequence ID" value="NZ_CP116940.1"/>
</dbReference>
<dbReference type="Proteomes" id="UP001239167">
    <property type="component" value="Unassembled WGS sequence"/>
</dbReference>
<dbReference type="Gene3D" id="3.40.190.10">
    <property type="entry name" value="Periplasmic binding protein-like II"/>
    <property type="match status" value="2"/>
</dbReference>
<evidence type="ECO:0000313" key="6">
    <source>
        <dbReference type="Proteomes" id="UP001239167"/>
    </source>
</evidence>
<dbReference type="PANTHER" id="PTHR30632">
    <property type="entry name" value="MOLYBDATE-BINDING PERIPLASMIC PROTEIN"/>
    <property type="match status" value="1"/>
</dbReference>
<protein>
    <submittedName>
        <fullName evidence="5">Molybdate transport system substrate-binding protein</fullName>
    </submittedName>
</protein>
<evidence type="ECO:0000256" key="4">
    <source>
        <dbReference type="SAM" id="SignalP"/>
    </source>
</evidence>
<keyword evidence="6" id="KW-1185">Reference proteome</keyword>
<dbReference type="CDD" id="cd13537">
    <property type="entry name" value="PBP2_YvgL_like"/>
    <property type="match status" value="1"/>
</dbReference>
<comment type="caution">
    <text evidence="5">The sequence shown here is derived from an EMBL/GenBank/DDBJ whole genome shotgun (WGS) entry which is preliminary data.</text>
</comment>
<evidence type="ECO:0000256" key="3">
    <source>
        <dbReference type="ARBA" id="ARBA00022729"/>
    </source>
</evidence>
<dbReference type="InterPro" id="IPR050682">
    <property type="entry name" value="ModA/WtpA"/>
</dbReference>
<dbReference type="InterPro" id="IPR041879">
    <property type="entry name" value="YvgL-like_PBP2"/>
</dbReference>
<evidence type="ECO:0000313" key="5">
    <source>
        <dbReference type="EMBL" id="MDQ0202933.1"/>
    </source>
</evidence>
<dbReference type="SUPFAM" id="SSF53850">
    <property type="entry name" value="Periplasmic binding protein-like II"/>
    <property type="match status" value="1"/>
</dbReference>
<keyword evidence="2" id="KW-0479">Metal-binding</keyword>
<dbReference type="PANTHER" id="PTHR30632:SF0">
    <property type="entry name" value="SULFATE-BINDING PROTEIN"/>
    <property type="match status" value="1"/>
</dbReference>
<sequence length="272" mass="29450">MKRCKNIMVTLLFAMLTAAVLTAGCGQQNEEKNESSAKAAEQQKIVVSAAASLKETMNSLAEEYKKKQPNTELTFNFGASGSLQSQIEQGAPADVFISAAQKQMDTLDSKGLLADGTRKDLLINKIVLITPKDNKNDIKQFSDIITDKAKKIAIGDPKSVPAGQYAEEVFKNLKYEDAVTPKAVYGNDVRAVLAWVENGEADCGLVYKTDAAISDKVNIVAEAPDGSHKPIIYPVAILKSTKSMDAAKDFVAFLQTPEAAKIFEKYGFTMAK</sequence>
<gene>
    <name evidence="5" type="ORF">J2S01_000629</name>
</gene>
<name>A0ABT9Y5L7_9FIRM</name>